<name>G5J4Q7_CROWT</name>
<dbReference type="InterPro" id="IPR006442">
    <property type="entry name" value="Antitoxin_Phd/YefM"/>
</dbReference>
<reference evidence="3 4" key="1">
    <citation type="journal article" date="2011" name="Front. Microbiol.">
        <title>Two Strains of Crocosphaera watsonii with Highly Conserved Genomes are Distinguished by Strain-Specific Features.</title>
        <authorList>
            <person name="Bench S.R."/>
            <person name="Ilikchyan I.N."/>
            <person name="Tripp H.J."/>
            <person name="Zehr J.P."/>
        </authorList>
    </citation>
    <scope>NUCLEOTIDE SEQUENCE [LARGE SCALE GENOMIC DNA]</scope>
    <source>
        <strain evidence="3 4">WH 0003</strain>
    </source>
</reference>
<comment type="caution">
    <text evidence="3">The sequence shown here is derived from an EMBL/GenBank/DDBJ whole genome shotgun (WGS) entry which is preliminary data.</text>
</comment>
<proteinExistence type="inferred from homology"/>
<dbReference type="Gene3D" id="3.40.1620.10">
    <property type="entry name" value="YefM-like domain"/>
    <property type="match status" value="1"/>
</dbReference>
<protein>
    <recommendedName>
        <fullName evidence="2">Antitoxin</fullName>
    </recommendedName>
</protein>
<gene>
    <name evidence="3" type="ORF">CWATWH0003_2474</name>
</gene>
<evidence type="ECO:0000313" key="3">
    <source>
        <dbReference type="EMBL" id="EHJ12834.1"/>
    </source>
</evidence>
<dbReference type="RefSeq" id="WP_007305434.1">
    <property type="nucleotide sequence ID" value="NZ_AESD01000368.1"/>
</dbReference>
<dbReference type="GeneID" id="88766143"/>
<dbReference type="InterPro" id="IPR036165">
    <property type="entry name" value="YefM-like_sf"/>
</dbReference>
<sequence>MRQKLNITNNPEDLNNLIKSVTEDDVIYEIQNQNDSAILISQKSYESLQETIELLSIPKLRESLQRSLEQINNNETYSLDEVLGDTD</sequence>
<accession>G5J4Q7</accession>
<dbReference type="EMBL" id="AESD01000368">
    <property type="protein sequence ID" value="EHJ12834.1"/>
    <property type="molecule type" value="Genomic_DNA"/>
</dbReference>
<comment type="function">
    <text evidence="2">Antitoxin component of a type II toxin-antitoxin (TA) system.</text>
</comment>
<dbReference type="AlphaFoldDB" id="G5J4Q7"/>
<comment type="similarity">
    <text evidence="1 2">Belongs to the phD/YefM antitoxin family.</text>
</comment>
<dbReference type="Proteomes" id="UP000003477">
    <property type="component" value="Unassembled WGS sequence"/>
</dbReference>
<organism evidence="3 4">
    <name type="scientific">Crocosphaera watsonii WH 0003</name>
    <dbReference type="NCBI Taxonomy" id="423471"/>
    <lineage>
        <taxon>Bacteria</taxon>
        <taxon>Bacillati</taxon>
        <taxon>Cyanobacteriota</taxon>
        <taxon>Cyanophyceae</taxon>
        <taxon>Oscillatoriophycideae</taxon>
        <taxon>Chroococcales</taxon>
        <taxon>Aphanothecaceae</taxon>
        <taxon>Crocosphaera</taxon>
    </lineage>
</organism>
<dbReference type="PATRIC" id="fig|423471.3.peg.2327"/>
<evidence type="ECO:0000313" key="4">
    <source>
        <dbReference type="Proteomes" id="UP000003477"/>
    </source>
</evidence>
<evidence type="ECO:0000256" key="1">
    <source>
        <dbReference type="ARBA" id="ARBA00009981"/>
    </source>
</evidence>
<dbReference type="Pfam" id="PF02604">
    <property type="entry name" value="PhdYeFM_antitox"/>
    <property type="match status" value="1"/>
</dbReference>
<evidence type="ECO:0000256" key="2">
    <source>
        <dbReference type="RuleBase" id="RU362080"/>
    </source>
</evidence>
<dbReference type="SUPFAM" id="SSF143120">
    <property type="entry name" value="YefM-like"/>
    <property type="match status" value="1"/>
</dbReference>